<keyword evidence="3" id="KW-1185">Reference proteome</keyword>
<evidence type="ECO:0000313" key="2">
    <source>
        <dbReference type="EMBL" id="BCR99807.1"/>
    </source>
</evidence>
<reference evidence="2" key="1">
    <citation type="submission" date="2021-01" db="EMBL/GenBank/DDBJ databases">
        <authorList>
            <consortium name="Aspergillus luchuensis mut. kawachii IFO 4304 genome sequencing consortium"/>
            <person name="Kazuki M."/>
            <person name="Futagami T."/>
        </authorList>
    </citation>
    <scope>NUCLEOTIDE SEQUENCE</scope>
    <source>
        <strain evidence="2">IFO 4308</strain>
    </source>
</reference>
<name>A0A7R7WBA5_ASPKA</name>
<feature type="compositionally biased region" description="Polar residues" evidence="1">
    <location>
        <begin position="117"/>
        <end position="133"/>
    </location>
</feature>
<sequence length="133" mass="15048">MRLRKGTRSRAETEEGWNRATTRSADFQADGELRLHWTAIDQVLAFALQALAVEPRTPEEHGVAHDNLSTRKVEFDVLSEISEASRKDPQASSYWPSHWKRVRKRYNTRACARCQPGASTPKHSSIEGSGTEQ</sequence>
<dbReference type="OrthoDB" id="2156052at2759"/>
<reference evidence="2" key="2">
    <citation type="submission" date="2021-02" db="EMBL/GenBank/DDBJ databases">
        <title>Aspergillus luchuensis mut. kawachii IFO 4304 genome sequence.</title>
        <authorList>
            <person name="Mori K."/>
            <person name="Kadooka C."/>
            <person name="Goto M."/>
            <person name="Futagami T."/>
        </authorList>
    </citation>
    <scope>NUCLEOTIDE SEQUENCE</scope>
    <source>
        <strain evidence="2">IFO 4308</strain>
    </source>
</reference>
<feature type="region of interest" description="Disordered" evidence="1">
    <location>
        <begin position="113"/>
        <end position="133"/>
    </location>
</feature>
<protein>
    <submittedName>
        <fullName evidence="2">Uncharacterized protein</fullName>
    </submittedName>
</protein>
<accession>A0A7R7WBA5</accession>
<proteinExistence type="predicted"/>
<organism evidence="2 3">
    <name type="scientific">Aspergillus kawachii</name>
    <name type="common">White koji mold</name>
    <name type="synonym">Aspergillus awamori var. kawachi</name>
    <dbReference type="NCBI Taxonomy" id="1069201"/>
    <lineage>
        <taxon>Eukaryota</taxon>
        <taxon>Fungi</taxon>
        <taxon>Dikarya</taxon>
        <taxon>Ascomycota</taxon>
        <taxon>Pezizomycotina</taxon>
        <taxon>Eurotiomycetes</taxon>
        <taxon>Eurotiomycetidae</taxon>
        <taxon>Eurotiales</taxon>
        <taxon>Aspergillaceae</taxon>
        <taxon>Aspergillus</taxon>
        <taxon>Aspergillus subgen. Circumdati</taxon>
    </lineage>
</organism>
<dbReference type="GeneID" id="64961129"/>
<gene>
    <name evidence="2" type="ORF">AKAW2_50149A</name>
</gene>
<dbReference type="AlphaFoldDB" id="A0A7R7WBA5"/>
<evidence type="ECO:0000256" key="1">
    <source>
        <dbReference type="SAM" id="MobiDB-lite"/>
    </source>
</evidence>
<feature type="region of interest" description="Disordered" evidence="1">
    <location>
        <begin position="1"/>
        <end position="23"/>
    </location>
</feature>
<dbReference type="Proteomes" id="UP000661280">
    <property type="component" value="Chromosome 5"/>
</dbReference>
<evidence type="ECO:0000313" key="3">
    <source>
        <dbReference type="Proteomes" id="UP000661280"/>
    </source>
</evidence>
<dbReference type="KEGG" id="aluc:AKAW2_50149A"/>
<dbReference type="EMBL" id="AP024429">
    <property type="protein sequence ID" value="BCR99807.1"/>
    <property type="molecule type" value="Genomic_DNA"/>
</dbReference>
<dbReference type="RefSeq" id="XP_041543570.1">
    <property type="nucleotide sequence ID" value="XM_041689935.1"/>
</dbReference>